<sequence>MLNGAVNEVVKGTSIVNLPALILGGATLNTQYNDNPKSIPLIEMIRYAFQNGIRAIDTSPYYGESEILYGKALEYLRAEYPREHYFICSKAGRIKLDEFDYSRSSIRKSVLRSCERLKTDYIDVMFLHDVEFIETKQVLEALKELRKLKDEGVIHNFGISGYPVDFLLTVALKSCEMVDIGPLDVVLSYANLNLQNMTLNNYYSRFKHDAGVKVVENGSILSMSLLRTQETKSFHPCSAKLRTLACKAAEYTASQGEDLALLATRFAISKWVHKGPTVLGVSSVQELRAALESYWDVMNIKDQDLSVSDAGLVAHIQQSIFGNCMNETWVSGIEH</sequence>
<protein>
    <submittedName>
        <fullName evidence="3">LAME_0H12596g1_1</fullName>
    </submittedName>
</protein>
<dbReference type="PANTHER" id="PTHR42686">
    <property type="entry name" value="GH17980P-RELATED"/>
    <property type="match status" value="1"/>
</dbReference>
<dbReference type="InterPro" id="IPR044480">
    <property type="entry name" value="Ara2-like"/>
</dbReference>
<dbReference type="EMBL" id="LT598480">
    <property type="protein sequence ID" value="SCV03708.1"/>
    <property type="molecule type" value="Genomic_DNA"/>
</dbReference>
<dbReference type="Pfam" id="PF00248">
    <property type="entry name" value="Aldo_ket_red"/>
    <property type="match status" value="1"/>
</dbReference>
<dbReference type="AlphaFoldDB" id="A0A1G4KGS6"/>
<evidence type="ECO:0000313" key="3">
    <source>
        <dbReference type="EMBL" id="SCV03708.1"/>
    </source>
</evidence>
<evidence type="ECO:0000259" key="2">
    <source>
        <dbReference type="Pfam" id="PF00248"/>
    </source>
</evidence>
<dbReference type="CDD" id="cd19164">
    <property type="entry name" value="AKR_ARA2"/>
    <property type="match status" value="1"/>
</dbReference>
<reference evidence="4" key="1">
    <citation type="submission" date="2016-03" db="EMBL/GenBank/DDBJ databases">
        <authorList>
            <person name="Devillers Hugo."/>
        </authorList>
    </citation>
    <scope>NUCLEOTIDE SEQUENCE [LARGE SCALE GENOMIC DNA]</scope>
</reference>
<name>A0A1G4KGS6_9SACH</name>
<dbReference type="PANTHER" id="PTHR42686:SF1">
    <property type="entry name" value="GH17980P-RELATED"/>
    <property type="match status" value="1"/>
</dbReference>
<dbReference type="GO" id="GO:0070485">
    <property type="term" value="P:dehydro-D-arabinono-1,4-lactone biosynthetic process"/>
    <property type="evidence" value="ECO:0007669"/>
    <property type="project" value="TreeGrafter"/>
</dbReference>
<keyword evidence="4" id="KW-1185">Reference proteome</keyword>
<dbReference type="InterPro" id="IPR020471">
    <property type="entry name" value="AKR"/>
</dbReference>
<keyword evidence="1" id="KW-0560">Oxidoreductase</keyword>
<dbReference type="InterPro" id="IPR023210">
    <property type="entry name" value="NADP_OxRdtase_dom"/>
</dbReference>
<dbReference type="GO" id="GO:0005829">
    <property type="term" value="C:cytosol"/>
    <property type="evidence" value="ECO:0007669"/>
    <property type="project" value="TreeGrafter"/>
</dbReference>
<feature type="domain" description="NADP-dependent oxidoreductase" evidence="2">
    <location>
        <begin position="21"/>
        <end position="304"/>
    </location>
</feature>
<proteinExistence type="predicted"/>
<dbReference type="InterPro" id="IPR036812">
    <property type="entry name" value="NAD(P)_OxRdtase_dom_sf"/>
</dbReference>
<evidence type="ECO:0000256" key="1">
    <source>
        <dbReference type="ARBA" id="ARBA00023002"/>
    </source>
</evidence>
<accession>A0A1G4KGS6</accession>
<dbReference type="SUPFAM" id="SSF51430">
    <property type="entry name" value="NAD(P)-linked oxidoreductase"/>
    <property type="match status" value="1"/>
</dbReference>
<gene>
    <name evidence="3" type="ORF">LAME_0H12596G</name>
</gene>
<dbReference type="Gene3D" id="3.20.20.100">
    <property type="entry name" value="NADP-dependent oxidoreductase domain"/>
    <property type="match status" value="1"/>
</dbReference>
<evidence type="ECO:0000313" key="4">
    <source>
        <dbReference type="Proteomes" id="UP000191144"/>
    </source>
</evidence>
<dbReference type="PRINTS" id="PR00069">
    <property type="entry name" value="ALDKETRDTASE"/>
</dbReference>
<dbReference type="Proteomes" id="UP000191144">
    <property type="component" value="Chromosome H"/>
</dbReference>
<dbReference type="GO" id="GO:0045290">
    <property type="term" value="F:D-arabinose 1-dehydrogenase [NAD(P)+] activity"/>
    <property type="evidence" value="ECO:0007669"/>
    <property type="project" value="InterPro"/>
</dbReference>
<organism evidence="3 4">
    <name type="scientific">Lachancea meyersii CBS 8951</name>
    <dbReference type="NCBI Taxonomy" id="1266667"/>
    <lineage>
        <taxon>Eukaryota</taxon>
        <taxon>Fungi</taxon>
        <taxon>Dikarya</taxon>
        <taxon>Ascomycota</taxon>
        <taxon>Saccharomycotina</taxon>
        <taxon>Saccharomycetes</taxon>
        <taxon>Saccharomycetales</taxon>
        <taxon>Saccharomycetaceae</taxon>
        <taxon>Lachancea</taxon>
    </lineage>
</organism>
<dbReference type="OrthoDB" id="5286008at2759"/>